<accession>A0A4R3Y8I0</accession>
<feature type="transmembrane region" description="Helical" evidence="1">
    <location>
        <begin position="200"/>
        <end position="222"/>
    </location>
</feature>
<dbReference type="EMBL" id="SMCO01000004">
    <property type="protein sequence ID" value="TCV88186.1"/>
    <property type="molecule type" value="Genomic_DNA"/>
</dbReference>
<feature type="domain" description="Urease accessory protein UreH-like transmembrane" evidence="2">
    <location>
        <begin position="9"/>
        <end position="215"/>
    </location>
</feature>
<evidence type="ECO:0000313" key="3">
    <source>
        <dbReference type="EMBL" id="TCV88186.1"/>
    </source>
</evidence>
<comment type="caution">
    <text evidence="3">The sequence shown here is derived from an EMBL/GenBank/DDBJ whole genome shotgun (WGS) entry which is preliminary data.</text>
</comment>
<dbReference type="PANTHER" id="PTHR42208:SF1">
    <property type="entry name" value="HEAVY METAL TRANSPORTER"/>
    <property type="match status" value="1"/>
</dbReference>
<keyword evidence="1" id="KW-0472">Membrane</keyword>
<feature type="transmembrane region" description="Helical" evidence="1">
    <location>
        <begin position="165"/>
        <end position="188"/>
    </location>
</feature>
<feature type="transmembrane region" description="Helical" evidence="1">
    <location>
        <begin position="84"/>
        <end position="109"/>
    </location>
</feature>
<dbReference type="AlphaFoldDB" id="A0A4R3Y8I0"/>
<dbReference type="Proteomes" id="UP000295367">
    <property type="component" value="Unassembled WGS sequence"/>
</dbReference>
<feature type="transmembrane region" description="Helical" evidence="1">
    <location>
        <begin position="136"/>
        <end position="159"/>
    </location>
</feature>
<reference evidence="3 4" key="1">
    <citation type="submission" date="2019-03" db="EMBL/GenBank/DDBJ databases">
        <title>Genomic Encyclopedia of Type Strains, Phase IV (KMG-IV): sequencing the most valuable type-strain genomes for metagenomic binning, comparative biology and taxonomic classification.</title>
        <authorList>
            <person name="Goeker M."/>
        </authorList>
    </citation>
    <scope>NUCLEOTIDE SEQUENCE [LARGE SCALE GENOMIC DNA]</scope>
    <source>
        <strain evidence="3 4">DSM 100309</strain>
    </source>
</reference>
<dbReference type="OrthoDB" id="9798690at2"/>
<organism evidence="3 4">
    <name type="scientific">Sulfurirhabdus autotrophica</name>
    <dbReference type="NCBI Taxonomy" id="1706046"/>
    <lineage>
        <taxon>Bacteria</taxon>
        <taxon>Pseudomonadati</taxon>
        <taxon>Pseudomonadota</taxon>
        <taxon>Betaproteobacteria</taxon>
        <taxon>Nitrosomonadales</taxon>
        <taxon>Sulfuricellaceae</taxon>
        <taxon>Sulfurirhabdus</taxon>
    </lineage>
</organism>
<dbReference type="PANTHER" id="PTHR42208">
    <property type="entry name" value="HEAVY METAL TRANSPORTER-RELATED"/>
    <property type="match status" value="1"/>
</dbReference>
<dbReference type="Pfam" id="PF13386">
    <property type="entry name" value="DsbD_2"/>
    <property type="match status" value="1"/>
</dbReference>
<protein>
    <recommendedName>
        <fullName evidence="2">Urease accessory protein UreH-like transmembrane domain-containing protein</fullName>
    </recommendedName>
</protein>
<evidence type="ECO:0000256" key="1">
    <source>
        <dbReference type="SAM" id="Phobius"/>
    </source>
</evidence>
<name>A0A4R3Y8I0_9PROT</name>
<feature type="transmembrane region" description="Helical" evidence="1">
    <location>
        <begin position="6"/>
        <end position="33"/>
    </location>
</feature>
<sequence>MLVETSLFAIFLVGLLGGTHCVGMCGGIVSALSMQLPGKQTNVGFLLAYNIGRISTYTIVGAIAGAAGSSVLLLKGFLPVQQLLFVLANVMLVMLGLYLAGIWHAVVYIERVGGFVWKKLQPFMGKLLPVKSIPRAFVVGTIWGWLPCGLVYSVLVSALASGNALYGAMLMLAFGLGTLPNLLAMGFFAQYLKTWLQNKYTRLAAGLLVAGFGLWGLIRFAMS</sequence>
<keyword evidence="1" id="KW-0812">Transmembrane</keyword>
<evidence type="ECO:0000313" key="4">
    <source>
        <dbReference type="Proteomes" id="UP000295367"/>
    </source>
</evidence>
<proteinExistence type="predicted"/>
<gene>
    <name evidence="3" type="ORF">EDC63_104143</name>
</gene>
<keyword evidence="4" id="KW-1185">Reference proteome</keyword>
<dbReference type="InterPro" id="IPR039447">
    <property type="entry name" value="UreH-like_TM_dom"/>
</dbReference>
<evidence type="ECO:0000259" key="2">
    <source>
        <dbReference type="Pfam" id="PF13386"/>
    </source>
</evidence>
<keyword evidence="1" id="KW-1133">Transmembrane helix</keyword>
<feature type="transmembrane region" description="Helical" evidence="1">
    <location>
        <begin position="54"/>
        <end position="78"/>
    </location>
</feature>
<dbReference type="RefSeq" id="WP_124945808.1">
    <property type="nucleotide sequence ID" value="NZ_BHVT01000019.1"/>
</dbReference>